<dbReference type="SUPFAM" id="SSF54427">
    <property type="entry name" value="NTF2-like"/>
    <property type="match status" value="1"/>
</dbReference>
<dbReference type="Proteomes" id="UP000324209">
    <property type="component" value="Chromosome"/>
</dbReference>
<name>A0A5C1QIQ7_9SPIO</name>
<organism evidence="1 2">
    <name type="scientific">Oceanispirochaeta crateris</name>
    <dbReference type="NCBI Taxonomy" id="2518645"/>
    <lineage>
        <taxon>Bacteria</taxon>
        <taxon>Pseudomonadati</taxon>
        <taxon>Spirochaetota</taxon>
        <taxon>Spirochaetia</taxon>
        <taxon>Spirochaetales</taxon>
        <taxon>Spirochaetaceae</taxon>
        <taxon>Oceanispirochaeta</taxon>
    </lineage>
</organism>
<dbReference type="AlphaFoldDB" id="A0A5C1QIQ7"/>
<accession>A0A5C1QIQ7</accession>
<dbReference type="Gene3D" id="3.10.450.50">
    <property type="match status" value="1"/>
</dbReference>
<evidence type="ECO:0000313" key="1">
    <source>
        <dbReference type="EMBL" id="QEN06920.1"/>
    </source>
</evidence>
<evidence type="ECO:0000313" key="2">
    <source>
        <dbReference type="Proteomes" id="UP000324209"/>
    </source>
</evidence>
<dbReference type="KEGG" id="ock:EXM22_02515"/>
<reference evidence="1 2" key="1">
    <citation type="submission" date="2019-02" db="EMBL/GenBank/DDBJ databases">
        <title>Complete Genome Sequence and Methylome Analysis of free living Spirochaetas.</title>
        <authorList>
            <person name="Fomenkov A."/>
            <person name="Dubinina G."/>
            <person name="Leshcheva N."/>
            <person name="Mikheeva N."/>
            <person name="Grabovich M."/>
            <person name="Vincze T."/>
            <person name="Roberts R.J."/>
        </authorList>
    </citation>
    <scope>NUCLEOTIDE SEQUENCE [LARGE SCALE GENOMIC DNA]</scope>
    <source>
        <strain evidence="1 2">K2</strain>
    </source>
</reference>
<dbReference type="EMBL" id="CP036150">
    <property type="protein sequence ID" value="QEN06920.1"/>
    <property type="molecule type" value="Genomic_DNA"/>
</dbReference>
<dbReference type="RefSeq" id="WP_149485002.1">
    <property type="nucleotide sequence ID" value="NZ_CP036150.1"/>
</dbReference>
<proteinExistence type="predicted"/>
<gene>
    <name evidence="1" type="ORF">EXM22_02515</name>
</gene>
<keyword evidence="2" id="KW-1185">Reference proteome</keyword>
<dbReference type="OrthoDB" id="3827503at2"/>
<protein>
    <submittedName>
        <fullName evidence="1">Nuclear transport factor 2 family protein</fullName>
    </submittedName>
</protein>
<sequence length="256" mass="29055">MDSMVSLSRFYKYLTDGNISSINKMFNGALNVNTPLSGSLKDEEGLNILMDNEGSWLRRHLISVELITPLKSENRIVVELQLMMKINGEKIDLPVILIGDIREGLFEKIRIYHSTIPIHGNYKHRETILWPQQQTNPKIVDDYLKGMTNGDLEKVMSLCTDDIVIQESRGINFIHRGLRECKQFFEGILSEGPPVISQSMCMQENRHICMEFVCQSWGKNQGNPMAGCTVLGLSEGKDKIKLIRTYCDQASPGMKT</sequence>
<dbReference type="InterPro" id="IPR032710">
    <property type="entry name" value="NTF2-like_dom_sf"/>
</dbReference>